<proteinExistence type="predicted"/>
<dbReference type="HOGENOM" id="CLU_113730_1_2_0"/>
<dbReference type="Proteomes" id="UP000004358">
    <property type="component" value="Unassembled WGS sequence"/>
</dbReference>
<dbReference type="EMBL" id="AANZ01000007">
    <property type="protein sequence ID" value="EAQ80774.1"/>
    <property type="molecule type" value="Genomic_DNA"/>
</dbReference>
<sequence>MYIEKSPRPAPWSPLAWVCLATIPWAAVGCFSEPSRYPPTVPVTGVVTHNGEPLADAMLMFQGVDKEHGAVARTDATGNFRLTTYVAGDGAEVGSYEVAVVKYEAAPTDLPDGVSPPLKSLLPVRYSKAKTSGLTATIGPEGNALTFDLQ</sequence>
<dbReference type="OrthoDB" id="281179at2"/>
<accession>A3ZRK5</accession>
<dbReference type="RefSeq" id="WP_002650331.1">
    <property type="nucleotide sequence ID" value="NZ_CH672376.1"/>
</dbReference>
<protein>
    <recommendedName>
        <fullName evidence="3">Carboxypeptidase regulatory-like domain-containing protein</fullName>
    </recommendedName>
</protein>
<dbReference type="SUPFAM" id="SSF49464">
    <property type="entry name" value="Carboxypeptidase regulatory domain-like"/>
    <property type="match status" value="1"/>
</dbReference>
<dbReference type="AlphaFoldDB" id="A3ZRK5"/>
<dbReference type="eggNOG" id="ENOG50337ES">
    <property type="taxonomic scope" value="Bacteria"/>
</dbReference>
<evidence type="ECO:0000313" key="1">
    <source>
        <dbReference type="EMBL" id="EAQ80774.1"/>
    </source>
</evidence>
<evidence type="ECO:0008006" key="3">
    <source>
        <dbReference type="Google" id="ProtNLM"/>
    </source>
</evidence>
<dbReference type="InterPro" id="IPR008969">
    <property type="entry name" value="CarboxyPept-like_regulatory"/>
</dbReference>
<organism evidence="1 2">
    <name type="scientific">Blastopirellula marina DSM 3645</name>
    <dbReference type="NCBI Taxonomy" id="314230"/>
    <lineage>
        <taxon>Bacteria</taxon>
        <taxon>Pseudomonadati</taxon>
        <taxon>Planctomycetota</taxon>
        <taxon>Planctomycetia</taxon>
        <taxon>Pirellulales</taxon>
        <taxon>Pirellulaceae</taxon>
        <taxon>Blastopirellula</taxon>
    </lineage>
</organism>
<dbReference type="PROSITE" id="PS51257">
    <property type="entry name" value="PROKAR_LIPOPROTEIN"/>
    <property type="match status" value="1"/>
</dbReference>
<dbReference type="STRING" id="314230.DSM3645_12176"/>
<gene>
    <name evidence="1" type="ORF">DSM3645_12176</name>
</gene>
<name>A3ZRK5_9BACT</name>
<reference evidence="1 2" key="1">
    <citation type="submission" date="2006-02" db="EMBL/GenBank/DDBJ databases">
        <authorList>
            <person name="Amann R."/>
            <person name="Ferriera S."/>
            <person name="Johnson J."/>
            <person name="Kravitz S."/>
            <person name="Halpern A."/>
            <person name="Remington K."/>
            <person name="Beeson K."/>
            <person name="Tran B."/>
            <person name="Rogers Y.-H."/>
            <person name="Friedman R."/>
            <person name="Venter J.C."/>
        </authorList>
    </citation>
    <scope>NUCLEOTIDE SEQUENCE [LARGE SCALE GENOMIC DNA]</scope>
    <source>
        <strain evidence="1 2">DSM 3645</strain>
    </source>
</reference>
<comment type="caution">
    <text evidence="1">The sequence shown here is derived from an EMBL/GenBank/DDBJ whole genome shotgun (WGS) entry which is preliminary data.</text>
</comment>
<evidence type="ECO:0000313" key="2">
    <source>
        <dbReference type="Proteomes" id="UP000004358"/>
    </source>
</evidence>